<dbReference type="EnsemblMetazoa" id="XM_017127423.2">
    <property type="protein sequence ID" value="XP_016982912.1"/>
    <property type="gene ID" value="LOC108047307"/>
</dbReference>
<reference evidence="3" key="1">
    <citation type="journal article" date="2021" name="Elife">
        <title>Highly contiguous assemblies of 101 drosophilid genomes.</title>
        <authorList>
            <person name="Kim B.Y."/>
            <person name="Wang J.R."/>
            <person name="Miller D.E."/>
            <person name="Barmina O."/>
            <person name="Delaney E."/>
            <person name="Thompson A."/>
            <person name="Comeault A.A."/>
            <person name="Peede D."/>
            <person name="D'Agostino E.R."/>
            <person name="Pelaez J."/>
            <person name="Aguilar J.M."/>
            <person name="Haji D."/>
            <person name="Matsunaga T."/>
            <person name="Armstrong E.E."/>
            <person name="Zych M."/>
            <person name="Ogawa Y."/>
            <person name="Stamenkovic-Radak M."/>
            <person name="Jelic M."/>
            <person name="Veselinovic M.S."/>
            <person name="Tanaskovic M."/>
            <person name="Eric P."/>
            <person name="Gao J.J."/>
            <person name="Katoh T.K."/>
            <person name="Toda M.J."/>
            <person name="Watabe H."/>
            <person name="Watada M."/>
            <person name="Davis J.S."/>
            <person name="Moyle L.C."/>
            <person name="Manoli G."/>
            <person name="Bertolini E."/>
            <person name="Kostal V."/>
            <person name="Hawley R.S."/>
            <person name="Takahashi A."/>
            <person name="Jones C.D."/>
            <person name="Price D.K."/>
            <person name="Whiteman N."/>
            <person name="Kopp A."/>
            <person name="Matute D.R."/>
            <person name="Petrov D.A."/>
        </authorList>
    </citation>
    <scope>NUCLEOTIDE SEQUENCE [LARGE SCALE GENOMIC DNA]</scope>
</reference>
<reference evidence="4" key="2">
    <citation type="submission" date="2025-04" db="UniProtKB">
        <authorList>
            <consortium name="RefSeq"/>
        </authorList>
    </citation>
    <scope>IDENTIFICATION</scope>
</reference>
<sequence>MSKDIITASTSGFAREVGGAHSTPGAPPPTPATPPRPLPEMTVGSRTLDRRLNPNAPVFVPDFKASQVAKNLFDELSPYTRWSTASSEDISFGPRYESIWREVSLQKLHQRLPNPRFDYSLDPGEDEVGELEFDQHQAMNIGAESYDPIAGSTTISQAMEVPKIVGDAVPPQLEESLDEGKCSGFQNRLSSRSTRGCCLLM</sequence>
<dbReference type="Pfam" id="PF07145">
    <property type="entry name" value="PAM2"/>
    <property type="match status" value="1"/>
</dbReference>
<feature type="region of interest" description="Disordered" evidence="1">
    <location>
        <begin position="1"/>
        <end position="47"/>
    </location>
</feature>
<evidence type="ECO:0000313" key="3">
    <source>
        <dbReference type="Proteomes" id="UP001652680"/>
    </source>
</evidence>
<gene>
    <name evidence="4" type="primary">LOC108047307</name>
    <name evidence="2" type="synonym">108047307</name>
</gene>
<evidence type="ECO:0000313" key="4">
    <source>
        <dbReference type="RefSeq" id="XP_016982912.1"/>
    </source>
</evidence>
<accession>A0A6P4EXR6</accession>
<keyword evidence="3" id="KW-1185">Reference proteome</keyword>
<organism evidence="4">
    <name type="scientific">Drosophila rhopaloa</name>
    <name type="common">Fruit fly</name>
    <dbReference type="NCBI Taxonomy" id="1041015"/>
    <lineage>
        <taxon>Eukaryota</taxon>
        <taxon>Metazoa</taxon>
        <taxon>Ecdysozoa</taxon>
        <taxon>Arthropoda</taxon>
        <taxon>Hexapoda</taxon>
        <taxon>Insecta</taxon>
        <taxon>Pterygota</taxon>
        <taxon>Neoptera</taxon>
        <taxon>Endopterygota</taxon>
        <taxon>Diptera</taxon>
        <taxon>Brachycera</taxon>
        <taxon>Muscomorpha</taxon>
        <taxon>Ephydroidea</taxon>
        <taxon>Drosophilidae</taxon>
        <taxon>Drosophila</taxon>
        <taxon>Sophophora</taxon>
    </lineage>
</organism>
<evidence type="ECO:0000256" key="1">
    <source>
        <dbReference type="SAM" id="MobiDB-lite"/>
    </source>
</evidence>
<evidence type="ECO:0000313" key="2">
    <source>
        <dbReference type="EnsemblMetazoa" id="XP_016982912.1"/>
    </source>
</evidence>
<dbReference type="OrthoDB" id="7868409at2759"/>
<dbReference type="InterPro" id="IPR009818">
    <property type="entry name" value="PAM2_motif"/>
</dbReference>
<dbReference type="GeneID" id="108047307"/>
<dbReference type="Proteomes" id="UP001652680">
    <property type="component" value="Unassembled WGS sequence"/>
</dbReference>
<dbReference type="AlphaFoldDB" id="A0A6P4EXR6"/>
<proteinExistence type="predicted"/>
<reference evidence="2" key="3">
    <citation type="submission" date="2025-05" db="UniProtKB">
        <authorList>
            <consortium name="EnsemblMetazoa"/>
        </authorList>
    </citation>
    <scope>IDENTIFICATION</scope>
</reference>
<dbReference type="RefSeq" id="XP_016982912.1">
    <property type="nucleotide sequence ID" value="XM_017127423.1"/>
</dbReference>
<name>A0A6P4EXR6_DRORH</name>
<feature type="compositionally biased region" description="Pro residues" evidence="1">
    <location>
        <begin position="25"/>
        <end position="38"/>
    </location>
</feature>
<protein>
    <submittedName>
        <fullName evidence="4">Uncharacterized protein LOC108047307</fullName>
    </submittedName>
</protein>